<evidence type="ECO:0000256" key="2">
    <source>
        <dbReference type="ARBA" id="ARBA00023109"/>
    </source>
</evidence>
<dbReference type="Pfam" id="PF00476">
    <property type="entry name" value="DNA_pol_A"/>
    <property type="match status" value="2"/>
</dbReference>
<dbReference type="InterPro" id="IPR043502">
    <property type="entry name" value="DNA/RNA_pol_sf"/>
</dbReference>
<dbReference type="SUPFAM" id="SSF53098">
    <property type="entry name" value="Ribonuclease H-like"/>
    <property type="match status" value="1"/>
</dbReference>
<name>A0A8S5UHP7_9CAUD</name>
<dbReference type="SMART" id="SM00482">
    <property type="entry name" value="POLAc"/>
    <property type="match status" value="1"/>
</dbReference>
<dbReference type="Pfam" id="PF01612">
    <property type="entry name" value="DNA_pol_A_exo1"/>
    <property type="match status" value="1"/>
</dbReference>
<protein>
    <submittedName>
        <fullName evidence="4">DNA polymerase</fullName>
    </submittedName>
</protein>
<dbReference type="InterPro" id="IPR002562">
    <property type="entry name" value="3'-5'_exonuclease_dom"/>
</dbReference>
<dbReference type="GO" id="GO:0008408">
    <property type="term" value="F:3'-5' exonuclease activity"/>
    <property type="evidence" value="ECO:0007669"/>
    <property type="project" value="InterPro"/>
</dbReference>
<dbReference type="EMBL" id="BK016090">
    <property type="protein sequence ID" value="DAF93991.1"/>
    <property type="molecule type" value="Genomic_DNA"/>
</dbReference>
<dbReference type="GO" id="GO:0003887">
    <property type="term" value="F:DNA-directed DNA polymerase activity"/>
    <property type="evidence" value="ECO:0007669"/>
    <property type="project" value="InterPro"/>
</dbReference>
<accession>A0A8S5UHP7</accession>
<proteinExistence type="predicted"/>
<keyword evidence="2" id="KW-1194">Viral DNA replication</keyword>
<keyword evidence="1" id="KW-0235">DNA replication</keyword>
<dbReference type="InterPro" id="IPR036397">
    <property type="entry name" value="RNaseH_sf"/>
</dbReference>
<dbReference type="InterPro" id="IPR002298">
    <property type="entry name" value="DNA_polymerase_A"/>
</dbReference>
<dbReference type="GO" id="GO:0006261">
    <property type="term" value="P:DNA-templated DNA replication"/>
    <property type="evidence" value="ECO:0007669"/>
    <property type="project" value="InterPro"/>
</dbReference>
<sequence length="1058" mass="122144">MLEREFTFNPPNEFIERHDPYNLVIRQCRDWSNSSRRVMVVFQHLDSRDLKEGELLGVRETRLPFVNALKYGNKIARAYAGDKQIPQASYMVINFAENRHLKMGPAQRREAEAAYGERLKKAIKKFKPTHILFSGDEAMHSVFPQVQHPQYKRGWVHKMKVGDEQIRVVSTLDFFKLLDKQGELANLLGFWCRHFANLVLGRNPHNLAGSKSEPRYVKTIEEFDTLMRRLHKASEVAFDTETRNLSVLFNKILTIQFAMDTEPEVGYTVSVDHPLAHWTKEERLHIKKSLKKFFTARQGPMLVTFNGMFDLRIVRQQLRIPIIWHRVWEITFGEHALDENISSLNKACSMRDEQMKDSSKFGGLRPILCSYGDDFYFRDDTSFGKGDRANIESIDPQNPDFLQYAAKDVTSLLCIKREQLARADHIMLAGKVWRPYYERHMIHQMGWTAHQLSQLKQDGSKISKAYLRTLLSKEGPLRRELRKAVAEFRVFKEVQRANSELLKESGFKAGFLFGAAKAAGNWMFKLSRTPHKAKLFFDILGLEPLSKTKTGADAIDKEFVAHYRDKNKIVGLYGDYQALTKLLSTYAKGWFKRLTTNMDAAKDNHLRPDYSVWAVVTGRLASMGPNLQQIPSRGKLAKIIKKMFVSTPGYLMIRYDYSAHEVRIWSVAAGDKALAEAFRAGQKLRQAYISAKTDEERAEIKAQLKTKGDIHIQNVFRFFKQWVDKDHPLRHAIKAIVFGTLYGKSAKTLGIDTKQSDLGSLKGQISALYEESLKPETDKKRMVEINRMLEELDHKLTALIEEDRTAYAQDIIDKMFKAFPQGAEWTEAMQRMAEEEYYVYSPSARRRFLPAAMTQDQQIVAQQVRRGSNAPIQGFASEIGVRAGREIMEAYYDALPQWREWLGLEGTDWDWRMIFNRTVHDANYYSVPYEMVIPFLHMMQYQATYGVTNAFKRDFNIKFTIEPEIEIEIMGANDTEGSAWDWSLNNLMDSLRSALKSQDDAGLLKGTQEDVFNAIIRPWKSKKMRSWLQENYPLLGVQDLDEQIRAALKHASKPKEAA</sequence>
<dbReference type="GO" id="GO:0006302">
    <property type="term" value="P:double-strand break repair"/>
    <property type="evidence" value="ECO:0007669"/>
    <property type="project" value="TreeGrafter"/>
</dbReference>
<dbReference type="Gene3D" id="1.10.150.20">
    <property type="entry name" value="5' to 3' exonuclease, C-terminal subdomain"/>
    <property type="match status" value="1"/>
</dbReference>
<dbReference type="PRINTS" id="PR00868">
    <property type="entry name" value="DNAPOLI"/>
</dbReference>
<evidence type="ECO:0000256" key="1">
    <source>
        <dbReference type="ARBA" id="ARBA00022705"/>
    </source>
</evidence>
<dbReference type="InterPro" id="IPR001098">
    <property type="entry name" value="DNA-dir_DNA_pol_A_palm_dom"/>
</dbReference>
<evidence type="ECO:0000259" key="3">
    <source>
        <dbReference type="SMART" id="SM00482"/>
    </source>
</evidence>
<dbReference type="Gene3D" id="3.30.420.10">
    <property type="entry name" value="Ribonuclease H-like superfamily/Ribonuclease H"/>
    <property type="match status" value="1"/>
</dbReference>
<dbReference type="SUPFAM" id="SSF56672">
    <property type="entry name" value="DNA/RNA polymerases"/>
    <property type="match status" value="1"/>
</dbReference>
<dbReference type="Gene3D" id="3.30.70.370">
    <property type="match status" value="1"/>
</dbReference>
<dbReference type="GO" id="GO:0039693">
    <property type="term" value="P:viral DNA genome replication"/>
    <property type="evidence" value="ECO:0007669"/>
    <property type="project" value="UniProtKB-KW"/>
</dbReference>
<evidence type="ECO:0000313" key="4">
    <source>
        <dbReference type="EMBL" id="DAF94008.1"/>
    </source>
</evidence>
<dbReference type="Gene3D" id="1.20.1060.10">
    <property type="entry name" value="Taq DNA Polymerase, Chain T, domain 4"/>
    <property type="match status" value="1"/>
</dbReference>
<dbReference type="EMBL" id="BK016090">
    <property type="protein sequence ID" value="DAF94008.1"/>
    <property type="molecule type" value="Genomic_DNA"/>
</dbReference>
<dbReference type="PANTHER" id="PTHR10133">
    <property type="entry name" value="DNA POLYMERASE I"/>
    <property type="match status" value="1"/>
</dbReference>
<dbReference type="GO" id="GO:0003677">
    <property type="term" value="F:DNA binding"/>
    <property type="evidence" value="ECO:0007669"/>
    <property type="project" value="InterPro"/>
</dbReference>
<dbReference type="InterPro" id="IPR012337">
    <property type="entry name" value="RNaseH-like_sf"/>
</dbReference>
<reference evidence="4" key="1">
    <citation type="journal article" date="2021" name="Proc. Natl. Acad. Sci. U.S.A.">
        <title>A Catalog of Tens of Thousands of Viruses from Human Metagenomes Reveals Hidden Associations with Chronic Diseases.</title>
        <authorList>
            <person name="Tisza M.J."/>
            <person name="Buck C.B."/>
        </authorList>
    </citation>
    <scope>NUCLEOTIDE SEQUENCE</scope>
    <source>
        <strain evidence="4">Ctu2j3</strain>
    </source>
</reference>
<dbReference type="PANTHER" id="PTHR10133:SF27">
    <property type="entry name" value="DNA POLYMERASE NU"/>
    <property type="match status" value="1"/>
</dbReference>
<organism evidence="4">
    <name type="scientific">Myoviridae sp. ctu2j3</name>
    <dbReference type="NCBI Taxonomy" id="2825197"/>
    <lineage>
        <taxon>Viruses</taxon>
        <taxon>Duplodnaviria</taxon>
        <taxon>Heunggongvirae</taxon>
        <taxon>Uroviricota</taxon>
        <taxon>Caudoviricetes</taxon>
    </lineage>
</organism>
<feature type="domain" description="DNA-directed DNA polymerase family A palm" evidence="3">
    <location>
        <begin position="637"/>
        <end position="931"/>
    </location>
</feature>